<evidence type="ECO:0000313" key="2">
    <source>
        <dbReference type="EMBL" id="GLT22365.1"/>
    </source>
</evidence>
<keyword evidence="3" id="KW-1185">Reference proteome</keyword>
<sequence length="255" mass="27805">MTIREVGTPMTASQRRSYREAPDSSFQETYRAAFQARMAAGSDGQVSAEVRTLERLLGTTHTELSALRGVSDASQAAYAAILNKAYDAGDLGDARQFLATLSALELDAVRQNHGLADPIDTAALSEEGAANLLLPEGYSVDLNHDGIDEVGAARTAHFPPRDAPAEFREAWFQATAGMDEGSMMTYGLMMHGAIYGMQIDGQSQGPRYAPDNMDSYRRIVSDYLASLEAQKAFLADGQYERDKRFFTQLEALLNT</sequence>
<reference evidence="3" key="1">
    <citation type="journal article" date="2019" name="Int. J. Syst. Evol. Microbiol.">
        <title>The Global Catalogue of Microorganisms (GCM) 10K type strain sequencing project: providing services to taxonomists for standard genome sequencing and annotation.</title>
        <authorList>
            <consortium name="The Broad Institute Genomics Platform"/>
            <consortium name="The Broad Institute Genome Sequencing Center for Infectious Disease"/>
            <person name="Wu L."/>
            <person name="Ma J."/>
        </authorList>
    </citation>
    <scope>NUCLEOTIDE SEQUENCE [LARGE SCALE GENOMIC DNA]</scope>
    <source>
        <strain evidence="3">NBRC 102407</strain>
    </source>
</reference>
<dbReference type="Proteomes" id="UP001157167">
    <property type="component" value="Unassembled WGS sequence"/>
</dbReference>
<dbReference type="RefSeq" id="WP_284187684.1">
    <property type="nucleotide sequence ID" value="NZ_BSPX01000023.1"/>
</dbReference>
<accession>A0ABQ6FCC4</accession>
<feature type="region of interest" description="Disordered" evidence="1">
    <location>
        <begin position="1"/>
        <end position="22"/>
    </location>
</feature>
<evidence type="ECO:0000256" key="1">
    <source>
        <dbReference type="SAM" id="MobiDB-lite"/>
    </source>
</evidence>
<organism evidence="2 3">
    <name type="scientific">Zoogloea oryzae</name>
    <dbReference type="NCBI Taxonomy" id="310767"/>
    <lineage>
        <taxon>Bacteria</taxon>
        <taxon>Pseudomonadati</taxon>
        <taxon>Pseudomonadota</taxon>
        <taxon>Betaproteobacteria</taxon>
        <taxon>Rhodocyclales</taxon>
        <taxon>Zoogloeaceae</taxon>
        <taxon>Zoogloea</taxon>
    </lineage>
</organism>
<dbReference type="EMBL" id="BSPX01000023">
    <property type="protein sequence ID" value="GLT22365.1"/>
    <property type="molecule type" value="Genomic_DNA"/>
</dbReference>
<evidence type="ECO:0000313" key="3">
    <source>
        <dbReference type="Proteomes" id="UP001157167"/>
    </source>
</evidence>
<gene>
    <name evidence="2" type="ORF">GCM10007933_18240</name>
</gene>
<name>A0ABQ6FCC4_9RHOO</name>
<proteinExistence type="predicted"/>
<protein>
    <submittedName>
        <fullName evidence="2">Uncharacterized protein</fullName>
    </submittedName>
</protein>
<comment type="caution">
    <text evidence="2">The sequence shown here is derived from an EMBL/GenBank/DDBJ whole genome shotgun (WGS) entry which is preliminary data.</text>
</comment>